<dbReference type="PANTHER" id="PTHR10131:SF94">
    <property type="entry name" value="TNF RECEPTOR-ASSOCIATED FACTOR 4"/>
    <property type="match status" value="1"/>
</dbReference>
<protein>
    <submittedName>
        <fullName evidence="7">TNF receptor-associated factor 4-like</fullName>
    </submittedName>
</protein>
<evidence type="ECO:0000256" key="4">
    <source>
        <dbReference type="PROSITE-ProRule" id="PRU00207"/>
    </source>
</evidence>
<sequence>METCIFAKVCCPNECGETMWRLMLTDHVKLTCSRRSITCKFCARIIIFLDEPKHHLVECPYFPITCTACGQQKIRRLNLSSHQDKISGDCPETFVPCRFMNIGCTFYHLQRVTFRNDD</sequence>
<keyword evidence="3 4" id="KW-0862">Zinc</keyword>
<feature type="zinc finger region" description="TRAF-type" evidence="4">
    <location>
        <begin position="2"/>
        <end position="42"/>
    </location>
</feature>
<dbReference type="RefSeq" id="XP_014668498.1">
    <property type="nucleotide sequence ID" value="XM_014813012.1"/>
</dbReference>
<name>A0ABM1E8H7_PRICU</name>
<dbReference type="InterPro" id="IPR001293">
    <property type="entry name" value="Znf_TRAF"/>
</dbReference>
<accession>A0ABM1E8H7</accession>
<evidence type="ECO:0000256" key="1">
    <source>
        <dbReference type="ARBA" id="ARBA00022723"/>
    </source>
</evidence>
<proteinExistence type="predicted"/>
<keyword evidence="2 4" id="KW-0863">Zinc-finger</keyword>
<evidence type="ECO:0000313" key="6">
    <source>
        <dbReference type="Proteomes" id="UP000695022"/>
    </source>
</evidence>
<gene>
    <name evidence="7" type="primary">LOC106809805</name>
</gene>
<dbReference type="PANTHER" id="PTHR10131">
    <property type="entry name" value="TNF RECEPTOR ASSOCIATED FACTOR"/>
    <property type="match status" value="1"/>
</dbReference>
<evidence type="ECO:0000256" key="3">
    <source>
        <dbReference type="ARBA" id="ARBA00022833"/>
    </source>
</evidence>
<dbReference type="InterPro" id="IPR013083">
    <property type="entry name" value="Znf_RING/FYVE/PHD"/>
</dbReference>
<evidence type="ECO:0000256" key="2">
    <source>
        <dbReference type="ARBA" id="ARBA00022771"/>
    </source>
</evidence>
<dbReference type="Proteomes" id="UP000695022">
    <property type="component" value="Unplaced"/>
</dbReference>
<reference evidence="7" key="1">
    <citation type="submission" date="2025-08" db="UniProtKB">
        <authorList>
            <consortium name="RefSeq"/>
        </authorList>
    </citation>
    <scope>IDENTIFICATION</scope>
</reference>
<feature type="zinc finger region" description="TRAF-type" evidence="4">
    <location>
        <begin position="55"/>
        <end position="105"/>
    </location>
</feature>
<dbReference type="PROSITE" id="PS50145">
    <property type="entry name" value="ZF_TRAF"/>
    <property type="match status" value="2"/>
</dbReference>
<feature type="domain" description="TRAF-type" evidence="5">
    <location>
        <begin position="2"/>
        <end position="42"/>
    </location>
</feature>
<keyword evidence="6" id="KW-1185">Reference proteome</keyword>
<dbReference type="Pfam" id="PF02176">
    <property type="entry name" value="zf-TRAF"/>
    <property type="match status" value="2"/>
</dbReference>
<organism evidence="6 7">
    <name type="scientific">Priapulus caudatus</name>
    <name type="common">Priapulid worm</name>
    <dbReference type="NCBI Taxonomy" id="37621"/>
    <lineage>
        <taxon>Eukaryota</taxon>
        <taxon>Metazoa</taxon>
        <taxon>Ecdysozoa</taxon>
        <taxon>Scalidophora</taxon>
        <taxon>Priapulida</taxon>
        <taxon>Priapulimorpha</taxon>
        <taxon>Priapulimorphida</taxon>
        <taxon>Priapulidae</taxon>
        <taxon>Priapulus</taxon>
    </lineage>
</organism>
<feature type="domain" description="TRAF-type" evidence="5">
    <location>
        <begin position="55"/>
        <end position="105"/>
    </location>
</feature>
<dbReference type="GeneID" id="106809805"/>
<dbReference type="Gene3D" id="3.30.40.10">
    <property type="entry name" value="Zinc/RING finger domain, C3HC4 (zinc finger)"/>
    <property type="match status" value="2"/>
</dbReference>
<evidence type="ECO:0000259" key="5">
    <source>
        <dbReference type="PROSITE" id="PS50145"/>
    </source>
</evidence>
<keyword evidence="1 4" id="KW-0479">Metal-binding</keyword>
<evidence type="ECO:0000313" key="7">
    <source>
        <dbReference type="RefSeq" id="XP_014668498.1"/>
    </source>
</evidence>